<evidence type="ECO:0000313" key="2">
    <source>
        <dbReference type="Proteomes" id="UP000664132"/>
    </source>
</evidence>
<dbReference type="InterPro" id="IPR020301">
    <property type="entry name" value="Mrx7"/>
</dbReference>
<gene>
    <name evidence="1" type="ORF">IFR04_005478</name>
</gene>
<sequence length="80" mass="9482">MVWLRLAEVWLTARLLESAIFHKVVKRVHKKVHEIKLGEKLEDPSEMGGTNIDTPKPDAQRFLRYYMEELKDQFRGTTKK</sequence>
<keyword evidence="2" id="KW-1185">Reference proteome</keyword>
<evidence type="ECO:0000313" key="1">
    <source>
        <dbReference type="EMBL" id="KAG4421419.1"/>
    </source>
</evidence>
<dbReference type="AlphaFoldDB" id="A0A8H7TKR2"/>
<accession>A0A8H7TKR2</accession>
<proteinExistence type="predicted"/>
<reference evidence="1" key="1">
    <citation type="submission" date="2021-02" db="EMBL/GenBank/DDBJ databases">
        <title>Genome sequence Cadophora malorum strain M34.</title>
        <authorList>
            <person name="Stefanovic E."/>
            <person name="Vu D."/>
            <person name="Scully C."/>
            <person name="Dijksterhuis J."/>
            <person name="Roader J."/>
            <person name="Houbraken J."/>
        </authorList>
    </citation>
    <scope>NUCLEOTIDE SEQUENCE</scope>
    <source>
        <strain evidence="1">M34</strain>
    </source>
</reference>
<dbReference type="OrthoDB" id="4138121at2759"/>
<name>A0A8H7TKR2_9HELO</name>
<comment type="caution">
    <text evidence="1">The sequence shown here is derived from an EMBL/GenBank/DDBJ whole genome shotgun (WGS) entry which is preliminary data.</text>
</comment>
<protein>
    <submittedName>
        <fullName evidence="1">Uncharacterized protein</fullName>
    </submittedName>
</protein>
<dbReference type="Proteomes" id="UP000664132">
    <property type="component" value="Unassembled WGS sequence"/>
</dbReference>
<organism evidence="1 2">
    <name type="scientific">Cadophora malorum</name>
    <dbReference type="NCBI Taxonomy" id="108018"/>
    <lineage>
        <taxon>Eukaryota</taxon>
        <taxon>Fungi</taxon>
        <taxon>Dikarya</taxon>
        <taxon>Ascomycota</taxon>
        <taxon>Pezizomycotina</taxon>
        <taxon>Leotiomycetes</taxon>
        <taxon>Helotiales</taxon>
        <taxon>Ploettnerulaceae</taxon>
        <taxon>Cadophora</taxon>
    </lineage>
</organism>
<dbReference type="Pfam" id="PF10906">
    <property type="entry name" value="Mrx7"/>
    <property type="match status" value="1"/>
</dbReference>
<dbReference type="EMBL" id="JAFJYH010000066">
    <property type="protein sequence ID" value="KAG4421419.1"/>
    <property type="molecule type" value="Genomic_DNA"/>
</dbReference>